<dbReference type="InterPro" id="IPR013324">
    <property type="entry name" value="RNA_pol_sigma_r3/r4-like"/>
</dbReference>
<dbReference type="Gene3D" id="1.10.1740.10">
    <property type="match status" value="1"/>
</dbReference>
<evidence type="ECO:0000256" key="2">
    <source>
        <dbReference type="ARBA" id="ARBA00023015"/>
    </source>
</evidence>
<dbReference type="InterPro" id="IPR013325">
    <property type="entry name" value="RNA_pol_sigma_r2"/>
</dbReference>
<dbReference type="GO" id="GO:0003677">
    <property type="term" value="F:DNA binding"/>
    <property type="evidence" value="ECO:0007669"/>
    <property type="project" value="InterPro"/>
</dbReference>
<dbReference type="GO" id="GO:0006352">
    <property type="term" value="P:DNA-templated transcription initiation"/>
    <property type="evidence" value="ECO:0007669"/>
    <property type="project" value="InterPro"/>
</dbReference>
<dbReference type="InterPro" id="IPR036388">
    <property type="entry name" value="WH-like_DNA-bd_sf"/>
</dbReference>
<sequence length="189" mass="22100">MKVLPLYDGVDDKALVEKLRESDMVAFNTIYFRYAATLYDYSLNILMDEDECTDAVQDIFVWLWENRSQLNITHLKGYLLAAVKYKLTRLIISSRRREEILKKVPSPAEEVTEENMELKELKAAIHDFIATLPPQAKKIFQMSREQYLTNREIGQQLGLSEKTVRNQLTITLRKLKSYLGRLSCWSVFL</sequence>
<name>A0A847SJC5_9BACT</name>
<dbReference type="PANTHER" id="PTHR43133:SF46">
    <property type="entry name" value="RNA POLYMERASE SIGMA-70 FACTOR ECF SUBFAMILY"/>
    <property type="match status" value="1"/>
</dbReference>
<reference evidence="6 7" key="1">
    <citation type="submission" date="2020-04" db="EMBL/GenBank/DDBJ databases">
        <authorList>
            <person name="Yin C."/>
        </authorList>
    </citation>
    <scope>NUCLEOTIDE SEQUENCE [LARGE SCALE GENOMIC DNA]</scope>
    <source>
        <strain evidence="6 7">Ak56</strain>
    </source>
</reference>
<gene>
    <name evidence="6" type="ORF">HGH91_14590</name>
</gene>
<dbReference type="Gene3D" id="1.10.10.10">
    <property type="entry name" value="Winged helix-like DNA-binding domain superfamily/Winged helix DNA-binding domain"/>
    <property type="match status" value="1"/>
</dbReference>
<comment type="caution">
    <text evidence="6">The sequence shown here is derived from an EMBL/GenBank/DDBJ whole genome shotgun (WGS) entry which is preliminary data.</text>
</comment>
<evidence type="ECO:0000256" key="1">
    <source>
        <dbReference type="ARBA" id="ARBA00010641"/>
    </source>
</evidence>
<dbReference type="RefSeq" id="WP_168739317.1">
    <property type="nucleotide sequence ID" value="NZ_JABAHZ010000003.1"/>
</dbReference>
<dbReference type="InterPro" id="IPR039425">
    <property type="entry name" value="RNA_pol_sigma-70-like"/>
</dbReference>
<dbReference type="NCBIfam" id="TIGR02937">
    <property type="entry name" value="sigma70-ECF"/>
    <property type="match status" value="1"/>
</dbReference>
<keyword evidence="4" id="KW-0804">Transcription</keyword>
<dbReference type="PANTHER" id="PTHR43133">
    <property type="entry name" value="RNA POLYMERASE ECF-TYPE SIGMA FACTO"/>
    <property type="match status" value="1"/>
</dbReference>
<proteinExistence type="inferred from homology"/>
<keyword evidence="7" id="KW-1185">Reference proteome</keyword>
<protein>
    <submittedName>
        <fullName evidence="6">Sigma-70 family RNA polymerase sigma factor</fullName>
    </submittedName>
</protein>
<comment type="similarity">
    <text evidence="1">Belongs to the sigma-70 factor family. ECF subfamily.</text>
</comment>
<evidence type="ECO:0000313" key="6">
    <source>
        <dbReference type="EMBL" id="NLR79863.1"/>
    </source>
</evidence>
<dbReference type="Pfam" id="PF08281">
    <property type="entry name" value="Sigma70_r4_2"/>
    <property type="match status" value="1"/>
</dbReference>
<feature type="domain" description="RNA polymerase sigma factor 70 region 4 type 2" evidence="5">
    <location>
        <begin position="124"/>
        <end position="174"/>
    </location>
</feature>
<dbReference type="InterPro" id="IPR013249">
    <property type="entry name" value="RNA_pol_sigma70_r4_t2"/>
</dbReference>
<dbReference type="AlphaFoldDB" id="A0A847SJC5"/>
<dbReference type="SUPFAM" id="SSF88659">
    <property type="entry name" value="Sigma3 and sigma4 domains of RNA polymerase sigma factors"/>
    <property type="match status" value="1"/>
</dbReference>
<organism evidence="6 7">
    <name type="scientific">Chitinophaga eiseniae</name>
    <dbReference type="NCBI Taxonomy" id="634771"/>
    <lineage>
        <taxon>Bacteria</taxon>
        <taxon>Pseudomonadati</taxon>
        <taxon>Bacteroidota</taxon>
        <taxon>Chitinophagia</taxon>
        <taxon>Chitinophagales</taxon>
        <taxon>Chitinophagaceae</taxon>
        <taxon>Chitinophaga</taxon>
    </lineage>
</organism>
<dbReference type="GO" id="GO:0016987">
    <property type="term" value="F:sigma factor activity"/>
    <property type="evidence" value="ECO:0007669"/>
    <property type="project" value="UniProtKB-KW"/>
</dbReference>
<evidence type="ECO:0000259" key="5">
    <source>
        <dbReference type="Pfam" id="PF08281"/>
    </source>
</evidence>
<evidence type="ECO:0000256" key="4">
    <source>
        <dbReference type="ARBA" id="ARBA00023163"/>
    </source>
</evidence>
<dbReference type="Proteomes" id="UP000552864">
    <property type="component" value="Unassembled WGS sequence"/>
</dbReference>
<keyword evidence="2" id="KW-0805">Transcription regulation</keyword>
<dbReference type="EMBL" id="JABAHZ010000003">
    <property type="protein sequence ID" value="NLR79863.1"/>
    <property type="molecule type" value="Genomic_DNA"/>
</dbReference>
<accession>A0A847SJC5</accession>
<keyword evidence="3" id="KW-0731">Sigma factor</keyword>
<evidence type="ECO:0000256" key="3">
    <source>
        <dbReference type="ARBA" id="ARBA00023082"/>
    </source>
</evidence>
<dbReference type="SUPFAM" id="SSF88946">
    <property type="entry name" value="Sigma2 domain of RNA polymerase sigma factors"/>
    <property type="match status" value="1"/>
</dbReference>
<dbReference type="InterPro" id="IPR014284">
    <property type="entry name" value="RNA_pol_sigma-70_dom"/>
</dbReference>
<evidence type="ECO:0000313" key="7">
    <source>
        <dbReference type="Proteomes" id="UP000552864"/>
    </source>
</evidence>